<keyword evidence="3" id="KW-1185">Reference proteome</keyword>
<gene>
    <name evidence="2" type="ORF">Asi03nite_49960</name>
</gene>
<evidence type="ECO:0000313" key="2">
    <source>
        <dbReference type="EMBL" id="GIF07458.1"/>
    </source>
</evidence>
<dbReference type="RefSeq" id="WP_203682857.1">
    <property type="nucleotide sequence ID" value="NZ_BOMW01000050.1"/>
</dbReference>
<comment type="caution">
    <text evidence="2">The sequence shown here is derived from an EMBL/GenBank/DDBJ whole genome shotgun (WGS) entry which is preliminary data.</text>
</comment>
<reference evidence="2" key="1">
    <citation type="submission" date="2021-01" db="EMBL/GenBank/DDBJ databases">
        <title>Whole genome shotgun sequence of Actinoplanes siamensis NBRC 109076.</title>
        <authorList>
            <person name="Komaki H."/>
            <person name="Tamura T."/>
        </authorList>
    </citation>
    <scope>NUCLEOTIDE SEQUENCE</scope>
    <source>
        <strain evidence="2">NBRC 109076</strain>
    </source>
</reference>
<proteinExistence type="predicted"/>
<dbReference type="Proteomes" id="UP000629619">
    <property type="component" value="Unassembled WGS sequence"/>
</dbReference>
<evidence type="ECO:0000256" key="1">
    <source>
        <dbReference type="SAM" id="Phobius"/>
    </source>
</evidence>
<feature type="transmembrane region" description="Helical" evidence="1">
    <location>
        <begin position="47"/>
        <end position="69"/>
    </location>
</feature>
<keyword evidence="1" id="KW-0472">Membrane</keyword>
<accession>A0A919NAQ0</accession>
<keyword evidence="1" id="KW-0812">Transmembrane</keyword>
<dbReference type="AlphaFoldDB" id="A0A919NAQ0"/>
<name>A0A919NAQ0_9ACTN</name>
<keyword evidence="1" id="KW-1133">Transmembrane helix</keyword>
<protein>
    <submittedName>
        <fullName evidence="2">Uncharacterized protein</fullName>
    </submittedName>
</protein>
<sequence>MSLRQPEPESSRPDAALDSFAEVVPAYAEVATGTGSGPGRHAVIIEYLRTAGVVLGGLATVIAGATALVELLL</sequence>
<dbReference type="EMBL" id="BOMW01000050">
    <property type="protein sequence ID" value="GIF07458.1"/>
    <property type="molecule type" value="Genomic_DNA"/>
</dbReference>
<evidence type="ECO:0000313" key="3">
    <source>
        <dbReference type="Proteomes" id="UP000629619"/>
    </source>
</evidence>
<organism evidence="2 3">
    <name type="scientific">Actinoplanes siamensis</name>
    <dbReference type="NCBI Taxonomy" id="1223317"/>
    <lineage>
        <taxon>Bacteria</taxon>
        <taxon>Bacillati</taxon>
        <taxon>Actinomycetota</taxon>
        <taxon>Actinomycetes</taxon>
        <taxon>Micromonosporales</taxon>
        <taxon>Micromonosporaceae</taxon>
        <taxon>Actinoplanes</taxon>
    </lineage>
</organism>